<dbReference type="KEGG" id="fcy:FRACYDRAFT_243658"/>
<keyword evidence="3" id="KW-1185">Reference proteome</keyword>
<dbReference type="EMBL" id="KV784363">
    <property type="protein sequence ID" value="OEU13108.1"/>
    <property type="molecule type" value="Genomic_DNA"/>
</dbReference>
<keyword evidence="1" id="KW-0812">Transmembrane</keyword>
<gene>
    <name evidence="2" type="ORF">FRACYDRAFT_243658</name>
</gene>
<dbReference type="AlphaFoldDB" id="A0A1E7F4J7"/>
<keyword evidence="1" id="KW-0472">Membrane</keyword>
<keyword evidence="1" id="KW-1133">Transmembrane helix</keyword>
<evidence type="ECO:0000256" key="1">
    <source>
        <dbReference type="SAM" id="Phobius"/>
    </source>
</evidence>
<name>A0A1E7F4J7_9STRA</name>
<feature type="transmembrane region" description="Helical" evidence="1">
    <location>
        <begin position="138"/>
        <end position="156"/>
    </location>
</feature>
<protein>
    <submittedName>
        <fullName evidence="2">Uncharacterized protein</fullName>
    </submittedName>
</protein>
<dbReference type="InParanoid" id="A0A1E7F4J7"/>
<organism evidence="2 3">
    <name type="scientific">Fragilariopsis cylindrus CCMP1102</name>
    <dbReference type="NCBI Taxonomy" id="635003"/>
    <lineage>
        <taxon>Eukaryota</taxon>
        <taxon>Sar</taxon>
        <taxon>Stramenopiles</taxon>
        <taxon>Ochrophyta</taxon>
        <taxon>Bacillariophyta</taxon>
        <taxon>Bacillariophyceae</taxon>
        <taxon>Bacillariophycidae</taxon>
        <taxon>Bacillariales</taxon>
        <taxon>Bacillariaceae</taxon>
        <taxon>Fragilariopsis</taxon>
    </lineage>
</organism>
<reference evidence="2 3" key="1">
    <citation type="submission" date="2016-09" db="EMBL/GenBank/DDBJ databases">
        <title>Extensive genetic diversity and differential bi-allelic expression allows diatom success in the polar Southern Ocean.</title>
        <authorList>
            <consortium name="DOE Joint Genome Institute"/>
            <person name="Mock T."/>
            <person name="Otillar R.P."/>
            <person name="Strauss J."/>
            <person name="Dupont C."/>
            <person name="Frickenhaus S."/>
            <person name="Maumus F."/>
            <person name="Mcmullan M."/>
            <person name="Sanges R."/>
            <person name="Schmutz J."/>
            <person name="Toseland A."/>
            <person name="Valas R."/>
            <person name="Veluchamy A."/>
            <person name="Ward B.J."/>
            <person name="Allen A."/>
            <person name="Barry K."/>
            <person name="Falciatore A."/>
            <person name="Ferrante M."/>
            <person name="Fortunato A.E."/>
            <person name="Gloeckner G."/>
            <person name="Gruber A."/>
            <person name="Hipkin R."/>
            <person name="Janech M."/>
            <person name="Kroth P."/>
            <person name="Leese F."/>
            <person name="Lindquist E."/>
            <person name="Lyon B.R."/>
            <person name="Martin J."/>
            <person name="Mayer C."/>
            <person name="Parker M."/>
            <person name="Quesneville H."/>
            <person name="Raymond J."/>
            <person name="Uhlig C."/>
            <person name="Valentin K.U."/>
            <person name="Worden A.Z."/>
            <person name="Armbrust E.V."/>
            <person name="Bowler C."/>
            <person name="Green B."/>
            <person name="Moulton V."/>
            <person name="Van Oosterhout C."/>
            <person name="Grigoriev I."/>
        </authorList>
    </citation>
    <scope>NUCLEOTIDE SEQUENCE [LARGE SCALE GENOMIC DNA]</scope>
    <source>
        <strain evidence="2 3">CCMP1102</strain>
    </source>
</reference>
<evidence type="ECO:0000313" key="2">
    <source>
        <dbReference type="EMBL" id="OEU13108.1"/>
    </source>
</evidence>
<sequence length="215" mass="23991">MNSNNRRNNKNLLAEVPLTGYTDRLSARPSDTVKFYLSKGREKDDDEDTSSTITVRARLTESISADPNPLGPGIIEKDASVYFRKRTIEVRHQSIPRGSFAQTSSNIISSCIHTNGTERCSAFQPIVANRQPAMNPEIIIIVASLITLLIVFFRSLSSPFSIMLLLCVLRLAVLSLELVHDCIAPFPSYRPSALFRRKSEKSGASTCRMEAIWKD</sequence>
<proteinExistence type="predicted"/>
<evidence type="ECO:0000313" key="3">
    <source>
        <dbReference type="Proteomes" id="UP000095751"/>
    </source>
</evidence>
<dbReference type="Proteomes" id="UP000095751">
    <property type="component" value="Unassembled WGS sequence"/>
</dbReference>
<accession>A0A1E7F4J7</accession>